<dbReference type="Pfam" id="PF10368">
    <property type="entry name" value="YkyA"/>
    <property type="match status" value="1"/>
</dbReference>
<protein>
    <recommendedName>
        <fullName evidence="4">Cell-wall binding lipoprotein</fullName>
    </recommendedName>
</protein>
<proteinExistence type="predicted"/>
<dbReference type="EMBL" id="VMSJ01000001">
    <property type="protein sequence ID" value="TVT29832.1"/>
    <property type="molecule type" value="Genomic_DNA"/>
</dbReference>
<dbReference type="Proteomes" id="UP000315103">
    <property type="component" value="Unassembled WGS sequence"/>
</dbReference>
<keyword evidence="1" id="KW-0175">Coiled coil</keyword>
<dbReference type="SUPFAM" id="SSF140423">
    <property type="entry name" value="MW0975(SA0943)-like"/>
    <property type="match status" value="1"/>
</dbReference>
<organism evidence="2 3">
    <name type="scientific">Salinicoccus cyprini</name>
    <dbReference type="NCBI Taxonomy" id="2493691"/>
    <lineage>
        <taxon>Bacteria</taxon>
        <taxon>Bacillati</taxon>
        <taxon>Bacillota</taxon>
        <taxon>Bacilli</taxon>
        <taxon>Bacillales</taxon>
        <taxon>Staphylococcaceae</taxon>
        <taxon>Salinicoccus</taxon>
    </lineage>
</organism>
<dbReference type="OrthoDB" id="2156400at2"/>
<comment type="caution">
    <text evidence="2">The sequence shown here is derived from an EMBL/GenBank/DDBJ whole genome shotgun (WGS) entry which is preliminary data.</text>
</comment>
<dbReference type="PROSITE" id="PS51257">
    <property type="entry name" value="PROKAR_LIPOPROTEIN"/>
    <property type="match status" value="1"/>
</dbReference>
<evidence type="ECO:0000256" key="1">
    <source>
        <dbReference type="SAM" id="Coils"/>
    </source>
</evidence>
<dbReference type="InterPro" id="IPR019454">
    <property type="entry name" value="Lipoprot_YkyA-like"/>
</dbReference>
<evidence type="ECO:0000313" key="3">
    <source>
        <dbReference type="Proteomes" id="UP000315103"/>
    </source>
</evidence>
<dbReference type="InterPro" id="IPR036785">
    <property type="entry name" value="YkyA-like_sf"/>
</dbReference>
<dbReference type="Gene3D" id="1.20.120.570">
    <property type="entry name" value="YkyA-like"/>
    <property type="match status" value="1"/>
</dbReference>
<feature type="coiled-coil region" evidence="1">
    <location>
        <begin position="171"/>
        <end position="198"/>
    </location>
</feature>
<gene>
    <name evidence="2" type="ORF">FO441_06060</name>
</gene>
<evidence type="ECO:0000313" key="2">
    <source>
        <dbReference type="EMBL" id="TVT29832.1"/>
    </source>
</evidence>
<sequence>MGMKKGKLLSGAAVSIMLLSACSNDIESIQQALDGSEEKQASAVSELQQVMELESQLQNAFQTGISEDEDLSSFSDGSASVFTNIDERKQALENLDGISSELTEQKEKFAEIDVQSVSEETVDEVENTIQSLNESIDAFATKYGEDLEQQRDYFESLGQDDTTYENFKTGIESINDSREKTQSLLAELDTEIAALQNLQGDLSSQLDAAADE</sequence>
<accession>A0A558AZY4</accession>
<name>A0A558AZY4_9STAP</name>
<feature type="coiled-coil region" evidence="1">
    <location>
        <begin position="88"/>
        <end position="142"/>
    </location>
</feature>
<keyword evidence="3" id="KW-1185">Reference proteome</keyword>
<evidence type="ECO:0008006" key="4">
    <source>
        <dbReference type="Google" id="ProtNLM"/>
    </source>
</evidence>
<reference evidence="2 3" key="1">
    <citation type="submission" date="2019-07" db="EMBL/GenBank/DDBJ databases">
        <title>Salinicoccus cyprini sp. nov., isolated from gastro-intestinal tract of mirror carp, Cyprinus carpio var. specularis, collected from Gobind Sagar Reservoir, Himachal Pradesh, India.</title>
        <authorList>
            <person name="Talwar C."/>
            <person name="Singh A.K."/>
            <person name="Lal R."/>
            <person name="Negi R.K."/>
        </authorList>
    </citation>
    <scope>NUCLEOTIDE SEQUENCE [LARGE SCALE GENOMIC DNA]</scope>
    <source>
        <strain evidence="2 3">CT19</strain>
    </source>
</reference>
<dbReference type="AlphaFoldDB" id="A0A558AZY4"/>